<dbReference type="EMBL" id="CP019070">
    <property type="protein sequence ID" value="APW65027.1"/>
    <property type="molecule type" value="Genomic_DNA"/>
</dbReference>
<comment type="subcellular location">
    <subcellularLocation>
        <location evidence="1">Cell membrane</location>
        <topology evidence="1">Multi-pass membrane protein</topology>
    </subcellularLocation>
</comment>
<dbReference type="InterPro" id="IPR000620">
    <property type="entry name" value="EamA_dom"/>
</dbReference>
<keyword evidence="9" id="KW-1185">Reference proteome</keyword>
<dbReference type="Pfam" id="PF00892">
    <property type="entry name" value="EamA"/>
    <property type="match status" value="2"/>
</dbReference>
<evidence type="ECO:0000256" key="1">
    <source>
        <dbReference type="ARBA" id="ARBA00004651"/>
    </source>
</evidence>
<dbReference type="AlphaFoldDB" id="A0A1P8KKE8"/>
<feature type="transmembrane region" description="Helical" evidence="6">
    <location>
        <begin position="215"/>
        <end position="236"/>
    </location>
</feature>
<evidence type="ECO:0000313" key="8">
    <source>
        <dbReference type="EMBL" id="APW65027.1"/>
    </source>
</evidence>
<keyword evidence="2" id="KW-1003">Cell membrane</keyword>
<proteinExistence type="predicted"/>
<dbReference type="Proteomes" id="UP000186074">
    <property type="component" value="Chromosome"/>
</dbReference>
<evidence type="ECO:0000256" key="2">
    <source>
        <dbReference type="ARBA" id="ARBA00022475"/>
    </source>
</evidence>
<evidence type="ECO:0000256" key="4">
    <source>
        <dbReference type="ARBA" id="ARBA00022989"/>
    </source>
</evidence>
<feature type="domain" description="EamA" evidence="7">
    <location>
        <begin position="157"/>
        <end position="285"/>
    </location>
</feature>
<name>A0A1P8KKE8_9BACT</name>
<sequence length="299" mass="33975">MTHTNKNIFYILLLIAMIAWGASSVNMKVLSNYINEYEMMFFRYFFTALFMIPIIMFLKKSFRVDLKVFFLIIISAILFIAYTKYFYVGVKLGTASLGGALVTTLVPINTFIFLAFLKVKKITVKSAFALILGAIGVLTMLNIWSFKAEEIFKEQNLYFLLASLIWPIVTIISSKVTKVSPLVFTFYIYLVASLISLFFFVDLQEINYVSFDSSFYINLVMITLVATVFGNTIYFLGVEKLGAEVSSFIFLVPFSSITLSAIFLKEEITISIVIGTILTIISVKILNDIKIFKSRKKSQ</sequence>
<feature type="transmembrane region" description="Helical" evidence="6">
    <location>
        <begin position="186"/>
        <end position="203"/>
    </location>
</feature>
<dbReference type="STRING" id="1850254.LPB137_03840"/>
<dbReference type="GO" id="GO:0005886">
    <property type="term" value="C:plasma membrane"/>
    <property type="evidence" value="ECO:0007669"/>
    <property type="project" value="UniProtKB-SubCell"/>
</dbReference>
<feature type="transmembrane region" description="Helical" evidence="6">
    <location>
        <begin position="270"/>
        <end position="287"/>
    </location>
</feature>
<feature type="transmembrane region" description="Helical" evidence="6">
    <location>
        <begin position="40"/>
        <end position="58"/>
    </location>
</feature>
<organism evidence="8 9">
    <name type="scientific">Poseidonibacter parvus</name>
    <dbReference type="NCBI Taxonomy" id="1850254"/>
    <lineage>
        <taxon>Bacteria</taxon>
        <taxon>Pseudomonadati</taxon>
        <taxon>Campylobacterota</taxon>
        <taxon>Epsilonproteobacteria</taxon>
        <taxon>Campylobacterales</taxon>
        <taxon>Arcobacteraceae</taxon>
        <taxon>Poseidonibacter</taxon>
    </lineage>
</organism>
<feature type="transmembrane region" description="Helical" evidence="6">
    <location>
        <begin position="94"/>
        <end position="115"/>
    </location>
</feature>
<dbReference type="SUPFAM" id="SSF103481">
    <property type="entry name" value="Multidrug resistance efflux transporter EmrE"/>
    <property type="match status" value="2"/>
</dbReference>
<feature type="transmembrane region" description="Helical" evidence="6">
    <location>
        <begin position="248"/>
        <end position="264"/>
    </location>
</feature>
<feature type="domain" description="EamA" evidence="7">
    <location>
        <begin position="10"/>
        <end position="140"/>
    </location>
</feature>
<evidence type="ECO:0000256" key="3">
    <source>
        <dbReference type="ARBA" id="ARBA00022692"/>
    </source>
</evidence>
<dbReference type="InterPro" id="IPR037185">
    <property type="entry name" value="EmrE-like"/>
</dbReference>
<gene>
    <name evidence="8" type="ORF">LPB137_03840</name>
</gene>
<feature type="transmembrane region" description="Helical" evidence="6">
    <location>
        <begin position="70"/>
        <end position="88"/>
    </location>
</feature>
<keyword evidence="5 6" id="KW-0472">Membrane</keyword>
<evidence type="ECO:0000259" key="7">
    <source>
        <dbReference type="Pfam" id="PF00892"/>
    </source>
</evidence>
<reference evidence="8 9" key="1">
    <citation type="submission" date="2017-01" db="EMBL/GenBank/DDBJ databases">
        <title>Genome sequencing of Arcobacter sp. LPB0137.</title>
        <authorList>
            <person name="Lee G.-W."/>
            <person name="Yi H."/>
        </authorList>
    </citation>
    <scope>NUCLEOTIDE SEQUENCE [LARGE SCALE GENOMIC DNA]</scope>
    <source>
        <strain evidence="8 9">LPB0137</strain>
    </source>
</reference>
<evidence type="ECO:0000256" key="5">
    <source>
        <dbReference type="ARBA" id="ARBA00023136"/>
    </source>
</evidence>
<dbReference type="RefSeq" id="WP_076084597.1">
    <property type="nucleotide sequence ID" value="NZ_CP019070.1"/>
</dbReference>
<dbReference type="PANTHER" id="PTHR32322">
    <property type="entry name" value="INNER MEMBRANE TRANSPORTER"/>
    <property type="match status" value="1"/>
</dbReference>
<feature type="transmembrane region" description="Helical" evidence="6">
    <location>
        <begin position="127"/>
        <end position="145"/>
    </location>
</feature>
<evidence type="ECO:0000313" key="9">
    <source>
        <dbReference type="Proteomes" id="UP000186074"/>
    </source>
</evidence>
<dbReference type="InterPro" id="IPR050638">
    <property type="entry name" value="AA-Vitamin_Transporters"/>
</dbReference>
<protein>
    <submittedName>
        <fullName evidence="8">EamA family transporter</fullName>
    </submittedName>
</protein>
<accession>A0A1P8KKE8</accession>
<keyword evidence="4 6" id="KW-1133">Transmembrane helix</keyword>
<feature type="transmembrane region" description="Helical" evidence="6">
    <location>
        <begin position="157"/>
        <end position="174"/>
    </location>
</feature>
<dbReference type="PANTHER" id="PTHR32322:SF18">
    <property type="entry name" value="S-ADENOSYLMETHIONINE_S-ADENOSYLHOMOCYSTEINE TRANSPORTER"/>
    <property type="match status" value="1"/>
</dbReference>
<dbReference type="OrthoDB" id="9782878at2"/>
<dbReference type="KEGG" id="alp:LPB137_03840"/>
<keyword evidence="3 6" id="KW-0812">Transmembrane</keyword>
<evidence type="ECO:0000256" key="6">
    <source>
        <dbReference type="SAM" id="Phobius"/>
    </source>
</evidence>